<proteinExistence type="predicted"/>
<dbReference type="PANTHER" id="PTHR33332">
    <property type="entry name" value="REVERSE TRANSCRIPTASE DOMAIN-CONTAINING PROTEIN"/>
    <property type="match status" value="1"/>
</dbReference>
<accession>A0ABQ9DDA4</accession>
<evidence type="ECO:0000313" key="2">
    <source>
        <dbReference type="Proteomes" id="UP001145742"/>
    </source>
</evidence>
<name>A0ABQ9DDA4_9PASS</name>
<dbReference type="EMBL" id="WHWB01033784">
    <property type="protein sequence ID" value="KAJ7417080.1"/>
    <property type="molecule type" value="Genomic_DNA"/>
</dbReference>
<reference evidence="1" key="1">
    <citation type="submission" date="2019-10" db="EMBL/GenBank/DDBJ databases">
        <authorList>
            <person name="Soares A.E.R."/>
            <person name="Aleixo A."/>
            <person name="Schneider P."/>
            <person name="Miyaki C.Y."/>
            <person name="Schneider M.P."/>
            <person name="Mello C."/>
            <person name="Vasconcelos A.T.R."/>
        </authorList>
    </citation>
    <scope>NUCLEOTIDE SEQUENCE</scope>
    <source>
        <tissue evidence="1">Muscle</tissue>
    </source>
</reference>
<comment type="caution">
    <text evidence="1">The sequence shown here is derived from an EMBL/GenBank/DDBJ whole genome shotgun (WGS) entry which is preliminary data.</text>
</comment>
<gene>
    <name evidence="1" type="ORF">WISP_66916</name>
</gene>
<evidence type="ECO:0000313" key="1">
    <source>
        <dbReference type="EMBL" id="KAJ7417080.1"/>
    </source>
</evidence>
<protein>
    <submittedName>
        <fullName evidence="1">Uncharacterized protein</fullName>
    </submittedName>
</protein>
<keyword evidence="2" id="KW-1185">Reference proteome</keyword>
<sequence>MIVPLYSILVRPHLEYCVQFWATQYEKDTEGLERIQGRATELVKGLEIKSNEEQLRKLVVFSTEKRKFRGGLTSLYNYLKRGCSKVGVSHFSQATNDRRRGNGLMCQERFSLNIRKNFFTEFLHLSSTGTGCPGRL</sequence>
<organism evidence="1 2">
    <name type="scientific">Willisornis vidua</name>
    <name type="common">Xingu scale-backed antbird</name>
    <dbReference type="NCBI Taxonomy" id="1566151"/>
    <lineage>
        <taxon>Eukaryota</taxon>
        <taxon>Metazoa</taxon>
        <taxon>Chordata</taxon>
        <taxon>Craniata</taxon>
        <taxon>Vertebrata</taxon>
        <taxon>Euteleostomi</taxon>
        <taxon>Archelosauria</taxon>
        <taxon>Archosauria</taxon>
        <taxon>Dinosauria</taxon>
        <taxon>Saurischia</taxon>
        <taxon>Theropoda</taxon>
        <taxon>Coelurosauria</taxon>
        <taxon>Aves</taxon>
        <taxon>Neognathae</taxon>
        <taxon>Neoaves</taxon>
        <taxon>Telluraves</taxon>
        <taxon>Australaves</taxon>
        <taxon>Passeriformes</taxon>
        <taxon>Thamnophilidae</taxon>
        <taxon>Willisornis</taxon>
    </lineage>
</organism>
<dbReference type="Proteomes" id="UP001145742">
    <property type="component" value="Unassembled WGS sequence"/>
</dbReference>